<protein>
    <submittedName>
        <fullName evidence="2">Uncharacterized protein</fullName>
    </submittedName>
</protein>
<sequence>MCVQKKAITSAEAGQFVRSGLTSATVRSEKKKKKKIKPKRKQFQFRVTGRSNEGTRARNKIIRGIDLRGNCLRRPNATHVERDVAVPKLTATNPVPGNALIN</sequence>
<comment type="caution">
    <text evidence="2">The sequence shown here is derived from an EMBL/GenBank/DDBJ whole genome shotgun (WGS) entry which is preliminary data.</text>
</comment>
<proteinExistence type="predicted"/>
<evidence type="ECO:0000313" key="3">
    <source>
        <dbReference type="Proteomes" id="UP001430953"/>
    </source>
</evidence>
<feature type="compositionally biased region" description="Basic residues" evidence="1">
    <location>
        <begin position="29"/>
        <end position="41"/>
    </location>
</feature>
<feature type="region of interest" description="Disordered" evidence="1">
    <location>
        <begin position="22"/>
        <end position="41"/>
    </location>
</feature>
<reference evidence="2 3" key="1">
    <citation type="submission" date="2023-03" db="EMBL/GenBank/DDBJ databases">
        <title>High recombination rates correlate with genetic variation in Cardiocondyla obscurior ants.</title>
        <authorList>
            <person name="Errbii M."/>
        </authorList>
    </citation>
    <scope>NUCLEOTIDE SEQUENCE [LARGE SCALE GENOMIC DNA]</scope>
    <source>
        <strain evidence="2">Alpha-2009</strain>
        <tissue evidence="2">Whole body</tissue>
    </source>
</reference>
<evidence type="ECO:0000256" key="1">
    <source>
        <dbReference type="SAM" id="MobiDB-lite"/>
    </source>
</evidence>
<name>A0AAW2FM59_9HYME</name>
<accession>A0AAW2FM59</accession>
<gene>
    <name evidence="2" type="ORF">PUN28_011022</name>
</gene>
<organism evidence="2 3">
    <name type="scientific">Cardiocondyla obscurior</name>
    <dbReference type="NCBI Taxonomy" id="286306"/>
    <lineage>
        <taxon>Eukaryota</taxon>
        <taxon>Metazoa</taxon>
        <taxon>Ecdysozoa</taxon>
        <taxon>Arthropoda</taxon>
        <taxon>Hexapoda</taxon>
        <taxon>Insecta</taxon>
        <taxon>Pterygota</taxon>
        <taxon>Neoptera</taxon>
        <taxon>Endopterygota</taxon>
        <taxon>Hymenoptera</taxon>
        <taxon>Apocrita</taxon>
        <taxon>Aculeata</taxon>
        <taxon>Formicoidea</taxon>
        <taxon>Formicidae</taxon>
        <taxon>Myrmicinae</taxon>
        <taxon>Cardiocondyla</taxon>
    </lineage>
</organism>
<dbReference type="Proteomes" id="UP001430953">
    <property type="component" value="Unassembled WGS sequence"/>
</dbReference>
<dbReference type="AlphaFoldDB" id="A0AAW2FM59"/>
<dbReference type="EMBL" id="JADYXP020000010">
    <property type="protein sequence ID" value="KAL0115856.1"/>
    <property type="molecule type" value="Genomic_DNA"/>
</dbReference>
<evidence type="ECO:0000313" key="2">
    <source>
        <dbReference type="EMBL" id="KAL0115856.1"/>
    </source>
</evidence>
<keyword evidence="3" id="KW-1185">Reference proteome</keyword>